<dbReference type="Gene3D" id="2.40.420.20">
    <property type="match status" value="1"/>
</dbReference>
<evidence type="ECO:0000259" key="6">
    <source>
        <dbReference type="Pfam" id="PF25967"/>
    </source>
</evidence>
<name>A0A1R1JJ59_9BURK</name>
<dbReference type="PANTHER" id="PTHR30158:SF3">
    <property type="entry name" value="MULTIDRUG EFFLUX PUMP SUBUNIT ACRA-RELATED"/>
    <property type="match status" value="1"/>
</dbReference>
<protein>
    <submittedName>
        <fullName evidence="7">Efflux transporter periplasmic adaptor subunit</fullName>
    </submittedName>
</protein>
<proteinExistence type="inferred from homology"/>
<feature type="domain" description="Multidrug resistance protein MdtA-like alpha-helical hairpin" evidence="3">
    <location>
        <begin position="68"/>
        <end position="137"/>
    </location>
</feature>
<evidence type="ECO:0000259" key="3">
    <source>
        <dbReference type="Pfam" id="PF25876"/>
    </source>
</evidence>
<comment type="similarity">
    <text evidence="2">Belongs to the membrane fusion protein (MFP) (TC 8.A.1) family.</text>
</comment>
<sequence length="360" mass="38608">MEVAAQKVVEHATPAVMEFVGQTESGHEVEIRARVSGFIVKRNYVEGASVKAGQVLFEIDHEPFQVQVNAARAELAQQEARHARARANLARVQPLAERNALSAKDLDDAVANEHEAAAAVDRAKANLAARQLDLSYTYVRSPVDGMASAASQMEGTYVSAQNSQLTTVSSMDRMRVNFSVSENQLLKLQSARDSGHLAVPHDGQYEVEITLSDGTIYPERGRITFADPTYSQQTGTFLVRAEMPNPKRVLRPGQFVRVSVIGASFPAAIAVPQRAVMRGPKGDFVYVVMSAPRGADGQAAFKAEQRPVTLSDTVGDDWLISEGLHAGDNVVVDGALKLSAGAPVAVSRQLPSQAPAAGTH</sequence>
<dbReference type="Proteomes" id="UP000187194">
    <property type="component" value="Unassembled WGS sequence"/>
</dbReference>
<comment type="caution">
    <text evidence="7">The sequence shown here is derived from an EMBL/GenBank/DDBJ whole genome shotgun (WGS) entry which is preliminary data.</text>
</comment>
<dbReference type="SUPFAM" id="SSF111369">
    <property type="entry name" value="HlyD-like secretion proteins"/>
    <property type="match status" value="1"/>
</dbReference>
<evidence type="ECO:0000256" key="1">
    <source>
        <dbReference type="ARBA" id="ARBA00004196"/>
    </source>
</evidence>
<evidence type="ECO:0000256" key="2">
    <source>
        <dbReference type="ARBA" id="ARBA00009477"/>
    </source>
</evidence>
<dbReference type="Pfam" id="PF25876">
    <property type="entry name" value="HH_MFP_RND"/>
    <property type="match status" value="1"/>
</dbReference>
<dbReference type="Pfam" id="PF25944">
    <property type="entry name" value="Beta-barrel_RND"/>
    <property type="match status" value="1"/>
</dbReference>
<dbReference type="PANTHER" id="PTHR30158">
    <property type="entry name" value="ACRA/E-RELATED COMPONENT OF DRUG EFFLUX TRANSPORTER"/>
    <property type="match status" value="1"/>
</dbReference>
<organism evidence="7 8">
    <name type="scientific">Burkholderia ubonensis</name>
    <dbReference type="NCBI Taxonomy" id="101571"/>
    <lineage>
        <taxon>Bacteria</taxon>
        <taxon>Pseudomonadati</taxon>
        <taxon>Pseudomonadota</taxon>
        <taxon>Betaproteobacteria</taxon>
        <taxon>Burkholderiales</taxon>
        <taxon>Burkholderiaceae</taxon>
        <taxon>Burkholderia</taxon>
        <taxon>Burkholderia cepacia complex</taxon>
    </lineage>
</organism>
<evidence type="ECO:0000313" key="8">
    <source>
        <dbReference type="Proteomes" id="UP000187194"/>
    </source>
</evidence>
<dbReference type="Gene3D" id="2.40.30.170">
    <property type="match status" value="1"/>
</dbReference>
<dbReference type="Gene3D" id="2.40.50.100">
    <property type="match status" value="1"/>
</dbReference>
<evidence type="ECO:0000259" key="4">
    <source>
        <dbReference type="Pfam" id="PF25917"/>
    </source>
</evidence>
<dbReference type="InterPro" id="IPR058624">
    <property type="entry name" value="MdtA-like_HH"/>
</dbReference>
<feature type="domain" description="Multidrug resistance protein MdtA-like C-terminal permuted SH3" evidence="6">
    <location>
        <begin position="268"/>
        <end position="335"/>
    </location>
</feature>
<dbReference type="InterPro" id="IPR058625">
    <property type="entry name" value="MdtA-like_BSH"/>
</dbReference>
<dbReference type="Gene3D" id="1.10.287.470">
    <property type="entry name" value="Helix hairpin bin"/>
    <property type="match status" value="1"/>
</dbReference>
<dbReference type="Pfam" id="PF25967">
    <property type="entry name" value="RND-MFP_C"/>
    <property type="match status" value="1"/>
</dbReference>
<dbReference type="AlphaFoldDB" id="A0A1R1JJ59"/>
<dbReference type="NCBIfam" id="TIGR01730">
    <property type="entry name" value="RND_mfp"/>
    <property type="match status" value="1"/>
</dbReference>
<accession>A0A1R1JJ59</accession>
<dbReference type="GO" id="GO:0022857">
    <property type="term" value="F:transmembrane transporter activity"/>
    <property type="evidence" value="ECO:0007669"/>
    <property type="project" value="InterPro"/>
</dbReference>
<comment type="subcellular location">
    <subcellularLocation>
        <location evidence="1">Cell envelope</location>
    </subcellularLocation>
</comment>
<gene>
    <name evidence="7" type="ORF">BW685_00660</name>
</gene>
<dbReference type="GO" id="GO:0046677">
    <property type="term" value="P:response to antibiotic"/>
    <property type="evidence" value="ECO:0007669"/>
    <property type="project" value="TreeGrafter"/>
</dbReference>
<dbReference type="InterPro" id="IPR006143">
    <property type="entry name" value="RND_pump_MFP"/>
</dbReference>
<dbReference type="InterPro" id="IPR058627">
    <property type="entry name" value="MdtA-like_C"/>
</dbReference>
<evidence type="ECO:0000313" key="7">
    <source>
        <dbReference type="EMBL" id="OMG75202.1"/>
    </source>
</evidence>
<dbReference type="InterPro" id="IPR058626">
    <property type="entry name" value="MdtA-like_b-barrel"/>
</dbReference>
<feature type="domain" description="Multidrug resistance protein MdtA-like barrel-sandwich hybrid" evidence="4">
    <location>
        <begin position="28"/>
        <end position="164"/>
    </location>
</feature>
<feature type="domain" description="Multidrug resistance protein MdtA-like beta-barrel" evidence="5">
    <location>
        <begin position="174"/>
        <end position="260"/>
    </location>
</feature>
<dbReference type="GO" id="GO:0005886">
    <property type="term" value="C:plasma membrane"/>
    <property type="evidence" value="ECO:0007669"/>
    <property type="project" value="UniProtKB-SubCell"/>
</dbReference>
<dbReference type="EMBL" id="MTJZ01000001">
    <property type="protein sequence ID" value="OMG75202.1"/>
    <property type="molecule type" value="Genomic_DNA"/>
</dbReference>
<dbReference type="Pfam" id="PF25917">
    <property type="entry name" value="BSH_RND"/>
    <property type="match status" value="1"/>
</dbReference>
<evidence type="ECO:0000259" key="5">
    <source>
        <dbReference type="Pfam" id="PF25944"/>
    </source>
</evidence>
<reference evidence="7 8" key="1">
    <citation type="submission" date="2017-01" db="EMBL/GenBank/DDBJ databases">
        <title>Phylogeographic, genomic and meropenem susceptibility analysis of Burkholderia ubonensis.</title>
        <authorList>
            <person name="Price E.P."/>
            <person name="Sarovich D.S."/>
            <person name="Webb J.R."/>
            <person name="Hall C.M."/>
            <person name="Sahl J.W."/>
            <person name="Kaestli M."/>
            <person name="Mayo M."/>
            <person name="Harrington G."/>
            <person name="Baker A.L."/>
            <person name="Sidak-Loftis L.C."/>
            <person name="Lummis M."/>
            <person name="Schupp J.M."/>
            <person name="Gillece J.D."/>
            <person name="Tuanyok A."/>
            <person name="Warner J."/>
            <person name="Busch J.D."/>
            <person name="Keim P."/>
            <person name="Currie B.J."/>
            <person name="Wagner D.M."/>
        </authorList>
    </citation>
    <scope>NUCLEOTIDE SEQUENCE [LARGE SCALE GENOMIC DNA]</scope>
    <source>
        <strain evidence="7 8">A21</strain>
    </source>
</reference>